<feature type="compositionally biased region" description="Polar residues" evidence="2">
    <location>
        <begin position="30"/>
        <end position="44"/>
    </location>
</feature>
<keyword evidence="4" id="KW-1185">Reference proteome</keyword>
<feature type="coiled-coil region" evidence="1">
    <location>
        <begin position="383"/>
        <end position="845"/>
    </location>
</feature>
<comment type="caution">
    <text evidence="3">The sequence shown here is derived from an EMBL/GenBank/DDBJ whole genome shotgun (WGS) entry which is preliminary data.</text>
</comment>
<feature type="compositionally biased region" description="Basic and acidic residues" evidence="2">
    <location>
        <begin position="161"/>
        <end position="172"/>
    </location>
</feature>
<dbReference type="Proteomes" id="UP001162131">
    <property type="component" value="Unassembled WGS sequence"/>
</dbReference>
<evidence type="ECO:0000256" key="2">
    <source>
        <dbReference type="SAM" id="MobiDB-lite"/>
    </source>
</evidence>
<protein>
    <submittedName>
        <fullName evidence="3">Uncharacterized protein</fullName>
    </submittedName>
</protein>
<evidence type="ECO:0000313" key="3">
    <source>
        <dbReference type="EMBL" id="CAG9316613.1"/>
    </source>
</evidence>
<feature type="region of interest" description="Disordered" evidence="2">
    <location>
        <begin position="148"/>
        <end position="181"/>
    </location>
</feature>
<feature type="compositionally biased region" description="Basic and acidic residues" evidence="2">
    <location>
        <begin position="1"/>
        <end position="19"/>
    </location>
</feature>
<accession>A0AAU9IU06</accession>
<dbReference type="EMBL" id="CAJZBQ010000016">
    <property type="protein sequence ID" value="CAG9316613.1"/>
    <property type="molecule type" value="Genomic_DNA"/>
</dbReference>
<proteinExistence type="predicted"/>
<evidence type="ECO:0000256" key="1">
    <source>
        <dbReference type="SAM" id="Coils"/>
    </source>
</evidence>
<evidence type="ECO:0000313" key="4">
    <source>
        <dbReference type="Proteomes" id="UP001162131"/>
    </source>
</evidence>
<feature type="region of interest" description="Disordered" evidence="2">
    <location>
        <begin position="1"/>
        <end position="55"/>
    </location>
</feature>
<feature type="coiled-coil region" evidence="1">
    <location>
        <begin position="1333"/>
        <end position="1391"/>
    </location>
</feature>
<feature type="coiled-coil region" evidence="1">
    <location>
        <begin position="894"/>
        <end position="1266"/>
    </location>
</feature>
<keyword evidence="1" id="KW-0175">Coiled coil</keyword>
<sequence>MERQRTGDIQRNREIHDLLDQIEVPEESMSDLSSMVSGRSNYEPESQVYARTPNSPPRQLEEYFDNSINSSIALHTSPIDNVKLPFEEESRDNSNYSQHHSQAFTSQQVSRMMDWSKSHITPTEGIFPQVSAPSMSIDQDQDMWDESAADSSMVQHMRSRTSFEKEQKRSDSSHGLPVLDLPTHEEMPSREVITFSPGNQDQNWYFNPGTIISKRSSTNHSFRTYQRSSLSTELVAQGSALLANAGNHHFASEYSLAQARDNAVICDEMQKLKNELVNIKIALRTEQDLHENTKKELYDCSNYLQQLEAEKSDSEQRKAELEEHLKMIQAKTKDNSSLDQLRGKALEYARIEIKQLKTYLSERDKKIQDLAHALSQKNMIESNTAREKEIEELTSELAKMKILNSTQNKRIQDLIEKKEESSKSNDKYKNELMAKSESYQSKIKNLTSQVDELANIIKEKNEEIEQLENELNAAKDEIKEANQIKMSEFEDIQNAKIMIETLQSQLNDVQAGRTGAADYDSQLAKIKSSYEEKLSAAQKETQQYKKKTSNLEERVKGFEVQIERLMKGEKKEISIDESEAKETVAIMQAEIEKLQTEIAELTDKVTDLKNAERQLNEERFAITREREELIQQIKDDKAKRKEDLRNTEKMQLDHNKAIRKIEVELQQSKDLNRQYKEEMESLRFARDQAEKLVDTYKKQLDDSKVGTSREFKVNKEKARDTEKEIAKLKSTIKSMNAQFEEEKEELLYQIEDYGKKIQELEDEIRAYPDPEKLEYEIRKECEEKAAQNLKKLKESWEAERTEFLRKNQRSTQTSFDIASFKEEIKHQLEVEYVDKMNKKQQLLEDKWKKECTQNLQPQLEKEIKEKFEKKFASAKQMLEDSYQKRVDELSEDYVKRVKSLESEYEKNANNMEEDFRKKLMSIESDYNLNLKTIREQKEANQNVYDEAKEELQNVKESYEEKIKNMANKTRELEGELKNKEKILRAQYEAEMNMKLNEMERVLKNKKEEAEEKLNKEKSELINGFETERNDYEKQISQLKSDYKKALDQLKNYKNLEKDFLSKDEILENKLEEVEKEYQSKIEEMQRNFERENLENSKAFTQKLKDREKLLFKEYEDKIHEIHQELDKQLEIERVRHNELMNLKEQNTKAEVQRAQEELLQNFKDKEREWEEKLQKQKLQYEREIRAKDIKIEDLSELNSLETNKIREEIKEEFKLKIKKMKEEFAKQKRDMESDVRKSKEASHNALELAKKDLERFESEKLDQERKEWDKKLQQKINILTSKHQKELQDKETLIRLEFEKEKSDSLKQLSHQLKMKFKKREDDYKKYFEELKQAAIEDKAHEIEIQVKKETQEYYKKIMDRLKSKHAQEKEKIIEETERKLEEMRENYKNDPSINSSYSDMPFVYNKKRISFGQENCNDKEILSSQVRLFSNRMNMIIEDLRSREIEKISAAEPTQFFKVGLLRIPGI</sequence>
<reference evidence="3" key="1">
    <citation type="submission" date="2021-09" db="EMBL/GenBank/DDBJ databases">
        <authorList>
            <consortium name="AG Swart"/>
            <person name="Singh M."/>
            <person name="Singh A."/>
            <person name="Seah K."/>
            <person name="Emmerich C."/>
        </authorList>
    </citation>
    <scope>NUCLEOTIDE SEQUENCE</scope>
    <source>
        <strain evidence="3">ATCC30299</strain>
    </source>
</reference>
<organism evidence="3 4">
    <name type="scientific">Blepharisma stoltei</name>
    <dbReference type="NCBI Taxonomy" id="1481888"/>
    <lineage>
        <taxon>Eukaryota</taxon>
        <taxon>Sar</taxon>
        <taxon>Alveolata</taxon>
        <taxon>Ciliophora</taxon>
        <taxon>Postciliodesmatophora</taxon>
        <taxon>Heterotrichea</taxon>
        <taxon>Heterotrichida</taxon>
        <taxon>Blepharismidae</taxon>
        <taxon>Blepharisma</taxon>
    </lineage>
</organism>
<feature type="coiled-coil region" evidence="1">
    <location>
        <begin position="269"/>
        <end position="331"/>
    </location>
</feature>
<name>A0AAU9IU06_9CILI</name>
<gene>
    <name evidence="3" type="ORF">BSTOLATCC_MIC16721</name>
</gene>